<gene>
    <name evidence="11" type="primary">LOC110700529</name>
</gene>
<dbReference type="InterPro" id="IPR003347">
    <property type="entry name" value="JmjC_dom"/>
</dbReference>
<evidence type="ECO:0000256" key="5">
    <source>
        <dbReference type="ARBA" id="ARBA00023163"/>
    </source>
</evidence>
<dbReference type="SMART" id="SM00384">
    <property type="entry name" value="AT_hook"/>
    <property type="match status" value="3"/>
</dbReference>
<dbReference type="GeneID" id="110700529"/>
<feature type="compositionally biased region" description="Basic and acidic residues" evidence="8">
    <location>
        <begin position="964"/>
        <end position="985"/>
    </location>
</feature>
<dbReference type="InterPro" id="IPR001841">
    <property type="entry name" value="Znf_RING"/>
</dbReference>
<evidence type="ECO:0000259" key="10">
    <source>
        <dbReference type="PROSITE" id="PS51184"/>
    </source>
</evidence>
<evidence type="ECO:0000256" key="3">
    <source>
        <dbReference type="ARBA" id="ARBA00022723"/>
    </source>
</evidence>
<dbReference type="GO" id="GO:0000785">
    <property type="term" value="C:chromatin"/>
    <property type="evidence" value="ECO:0007669"/>
    <property type="project" value="TreeGrafter"/>
</dbReference>
<evidence type="ECO:0000256" key="2">
    <source>
        <dbReference type="ARBA" id="ARBA00006801"/>
    </source>
</evidence>
<comment type="similarity">
    <text evidence="2">Belongs to the JARID1 histone demethylase family.</text>
</comment>
<evidence type="ECO:0000256" key="8">
    <source>
        <dbReference type="SAM" id="MobiDB-lite"/>
    </source>
</evidence>
<evidence type="ECO:0000313" key="11">
    <source>
        <dbReference type="EnsemblPlants" id="AUR62008350-RA:cds"/>
    </source>
</evidence>
<keyword evidence="4" id="KW-0805">Transcription regulation</keyword>
<comment type="subcellular location">
    <subcellularLocation>
        <location evidence="1">Nucleus</location>
    </subcellularLocation>
</comment>
<dbReference type="GO" id="GO:0006357">
    <property type="term" value="P:regulation of transcription by RNA polymerase II"/>
    <property type="evidence" value="ECO:0007669"/>
    <property type="project" value="TreeGrafter"/>
</dbReference>
<dbReference type="Proteomes" id="UP000596660">
    <property type="component" value="Unplaced"/>
</dbReference>
<dbReference type="GO" id="GO:0003712">
    <property type="term" value="F:transcription coregulator activity"/>
    <property type="evidence" value="ECO:0007669"/>
    <property type="project" value="TreeGrafter"/>
</dbReference>
<dbReference type="Pfam" id="PF10497">
    <property type="entry name" value="zf-4CXXC_R1"/>
    <property type="match status" value="1"/>
</dbReference>
<dbReference type="PROSITE" id="PS51184">
    <property type="entry name" value="JMJC"/>
    <property type="match status" value="1"/>
</dbReference>
<keyword evidence="6" id="KW-0539">Nucleus</keyword>
<proteinExistence type="inferred from homology"/>
<dbReference type="FunFam" id="2.60.120.650:FF:000033">
    <property type="entry name" value="Transcription factor jumonji (JmjC) domain-containing protein"/>
    <property type="match status" value="1"/>
</dbReference>
<dbReference type="Pfam" id="PF02373">
    <property type="entry name" value="JmjC"/>
    <property type="match status" value="1"/>
</dbReference>
<dbReference type="EnsemblPlants" id="AUR62008350-RA">
    <property type="protein sequence ID" value="AUR62008350-RA:cds"/>
    <property type="gene ID" value="AUR62008350"/>
</dbReference>
<feature type="compositionally biased region" description="Basic residues" evidence="8">
    <location>
        <begin position="988"/>
        <end position="998"/>
    </location>
</feature>
<dbReference type="RefSeq" id="XP_021733773.1">
    <property type="nucleotide sequence ID" value="XM_021878081.1"/>
</dbReference>
<evidence type="ECO:0000256" key="7">
    <source>
        <dbReference type="PROSITE-ProRule" id="PRU00175"/>
    </source>
</evidence>
<feature type="region of interest" description="Disordered" evidence="8">
    <location>
        <begin position="385"/>
        <end position="423"/>
    </location>
</feature>
<protein>
    <submittedName>
        <fullName evidence="11">Uncharacterized protein</fullName>
    </submittedName>
</protein>
<dbReference type="Gene3D" id="2.60.120.650">
    <property type="entry name" value="Cupin"/>
    <property type="match status" value="2"/>
</dbReference>
<feature type="domain" description="JmjC" evidence="10">
    <location>
        <begin position="724"/>
        <end position="1159"/>
    </location>
</feature>
<dbReference type="Gramene" id="AUR62008350-RA">
    <property type="protein sequence ID" value="AUR62008350-RA:cds"/>
    <property type="gene ID" value="AUR62008350"/>
</dbReference>
<dbReference type="PANTHER" id="PTHR12549">
    <property type="entry name" value="JMJC DOMAIN-CONTAINING HISTONE DEMETHYLATION PROTEIN"/>
    <property type="match status" value="1"/>
</dbReference>
<sequence length="1191" mass="132356">MNPVEDHTKPLTSKRGRKPSIKAAEIDGNLPENTEIPVRKRGRPPKSEPSVRKRGRPPKPKEESSNGGEREKNGGGSRKRKGGNDEGDVGFDGGVKIEGGLLSIGVEGVDSGVKVECTEGVCENASEKMGNRNVRKTRGVGMVKVRKKVFDGDGNEIGANTCHQCKRNDKGRTVNCSKCTRKRFCLICIKNWYPTKAEEYFVESCPVCRGNCNCKACLRLEGGIKGMLKKLEMKISDDEKKKHSLYLLQTVLPYLKQFEEEQLMEKEAEARIRGVLPSEVIVERIDCPLNERMFCNNCKTSIADMHRSCVDCCYDLCLVCCREIRDGNLRGGGKDVVVDFVDRGYSYMLGGEPEPLKTKTLKNKKISNNDRVNAGLEPLINEEIPGGASIDAGLEPLKDENVPDGVSLDDAGAEPQKNENLCDDVSVDAGSDPLKNQNLPDDVTMDAGSEHLKNENIPDFRLDTGSDPLKNENILDDVSNDAGAEPLKNNNIPSQPVSVEWKSNVDGSIPCPPQGLGGCGNGVLKLRRLFPIEVSELVKNVEEVLGTCNVASMNAVTSQGCSCTSSMGEGGFGNNNSRKAASREDSDDNYLYYPAAIDIKNEDLEHFQWHWARAEPIIVRDVLETTSGLSWEPMVMWRAFRQLKHPKHDRQLNVRAINCLNWCELDINIHKFFDGYTKCQFDPYYWPLLLKLKDWPPSTEFDQNLPRHGAEFVQALPFKEYTHHLSGILNLASKLPTDYLKPDLGPKTYIAYGVAQELGRGDSVTKLHCDMSDAVNILTHTAETKLNASQLQRIRRLKQKHIAQDLKEINGSSIANDNSYVTDLGSSQSLDAAPEFPNNCQSACTSGQGNVTETDREKLRIINGECGVDGTPRVELQFGNSLINQDPSNVPVLEDDKSLLSRDIELAAESAEPVDTDKLCDGLTGVKEEIAVAVCSTEGPKRDTSCTGNHEGRGSEIHVEIEVKQKADDEENYRNNNDDVIEEVKPAAGRKRGRKKKSGAINSRKSVKATNSSSCGGDGESDIDMPTAQPRSDDKLNEEIESGGAALWDIFRRQDTPKLQEYLQKHFKEFRHIYGSLVQQVVHPIHDQTFYLTEEHKRKLKEEYGVEPWTFVQKLGEAVFIPAGCPHQVRNLKSCIKVAMDFVSPENVPECVRLTEEFRVLPPNHKAKEDKLEIKKMVLYAVEKALEDLKS</sequence>
<accession>A0A803L911</accession>
<dbReference type="GO" id="GO:0032454">
    <property type="term" value="F:histone H3K9 demethylase activity"/>
    <property type="evidence" value="ECO:0007669"/>
    <property type="project" value="InterPro"/>
</dbReference>
<organism evidence="11 12">
    <name type="scientific">Chenopodium quinoa</name>
    <name type="common">Quinoa</name>
    <dbReference type="NCBI Taxonomy" id="63459"/>
    <lineage>
        <taxon>Eukaryota</taxon>
        <taxon>Viridiplantae</taxon>
        <taxon>Streptophyta</taxon>
        <taxon>Embryophyta</taxon>
        <taxon>Tracheophyta</taxon>
        <taxon>Spermatophyta</taxon>
        <taxon>Magnoliopsida</taxon>
        <taxon>eudicotyledons</taxon>
        <taxon>Gunneridae</taxon>
        <taxon>Pentapetalae</taxon>
        <taxon>Caryophyllales</taxon>
        <taxon>Chenopodiaceae</taxon>
        <taxon>Chenopodioideae</taxon>
        <taxon>Atripliceae</taxon>
        <taxon>Chenopodium</taxon>
    </lineage>
</organism>
<dbReference type="OrthoDB" id="1667110at2759"/>
<evidence type="ECO:0000256" key="6">
    <source>
        <dbReference type="ARBA" id="ARBA00023242"/>
    </source>
</evidence>
<feature type="compositionally biased region" description="Polar residues" evidence="8">
    <location>
        <begin position="1001"/>
        <end position="1015"/>
    </location>
</feature>
<dbReference type="SMART" id="SM00558">
    <property type="entry name" value="JmjC"/>
    <property type="match status" value="1"/>
</dbReference>
<dbReference type="InterPro" id="IPR018866">
    <property type="entry name" value="Znf-4CXXC_R1"/>
</dbReference>
<reference evidence="11" key="1">
    <citation type="journal article" date="2017" name="Nature">
        <title>The genome of Chenopodium quinoa.</title>
        <authorList>
            <person name="Jarvis D.E."/>
            <person name="Ho Y.S."/>
            <person name="Lightfoot D.J."/>
            <person name="Schmoeckel S.M."/>
            <person name="Li B."/>
            <person name="Borm T.J.A."/>
            <person name="Ohyanagi H."/>
            <person name="Mineta K."/>
            <person name="Michell C.T."/>
            <person name="Saber N."/>
            <person name="Kharbatia N.M."/>
            <person name="Rupper R.R."/>
            <person name="Sharp A.R."/>
            <person name="Dally N."/>
            <person name="Boughton B.A."/>
            <person name="Woo Y.H."/>
            <person name="Gao G."/>
            <person name="Schijlen E.G.W.M."/>
            <person name="Guo X."/>
            <person name="Momin A.A."/>
            <person name="Negrao S."/>
            <person name="Al-Babili S."/>
            <person name="Gehring C."/>
            <person name="Roessner U."/>
            <person name="Jung C."/>
            <person name="Murphy K."/>
            <person name="Arold S.T."/>
            <person name="Gojobori T."/>
            <person name="van der Linden C.G."/>
            <person name="van Loo E.N."/>
            <person name="Jellen E.N."/>
            <person name="Maughan P.J."/>
            <person name="Tester M."/>
        </authorList>
    </citation>
    <scope>NUCLEOTIDE SEQUENCE [LARGE SCALE GENOMIC DNA]</scope>
    <source>
        <strain evidence="11">cv. PI 614886</strain>
    </source>
</reference>
<dbReference type="PANTHER" id="PTHR12549:SF11">
    <property type="entry name" value="LYSINE-SPECIFIC DEMETHYLASE JMJ25"/>
    <property type="match status" value="1"/>
</dbReference>
<evidence type="ECO:0000313" key="12">
    <source>
        <dbReference type="Proteomes" id="UP000596660"/>
    </source>
</evidence>
<dbReference type="KEGG" id="cqi:110700529"/>
<reference evidence="11" key="2">
    <citation type="submission" date="2021-03" db="UniProtKB">
        <authorList>
            <consortium name="EnsemblPlants"/>
        </authorList>
    </citation>
    <scope>IDENTIFICATION</scope>
</reference>
<keyword evidence="7" id="KW-0862">Zinc</keyword>
<dbReference type="GO" id="GO:0008270">
    <property type="term" value="F:zinc ion binding"/>
    <property type="evidence" value="ECO:0007669"/>
    <property type="project" value="UniProtKB-KW"/>
</dbReference>
<feature type="compositionally biased region" description="Basic and acidic residues" evidence="8">
    <location>
        <begin position="59"/>
        <end position="73"/>
    </location>
</feature>
<name>A0A803L911_CHEQI</name>
<dbReference type="InterPro" id="IPR045109">
    <property type="entry name" value="LSDs-like"/>
</dbReference>
<dbReference type="InterPro" id="IPR017956">
    <property type="entry name" value="AT_hook_DNA-bd_motif"/>
</dbReference>
<keyword evidence="3" id="KW-0479">Metal-binding</keyword>
<feature type="region of interest" description="Disordered" evidence="8">
    <location>
        <begin position="964"/>
        <end position="1035"/>
    </location>
</feature>
<dbReference type="AlphaFoldDB" id="A0A803L911"/>
<evidence type="ECO:0000259" key="9">
    <source>
        <dbReference type="PROSITE" id="PS50089"/>
    </source>
</evidence>
<dbReference type="GO" id="GO:0031490">
    <property type="term" value="F:chromatin DNA binding"/>
    <property type="evidence" value="ECO:0007669"/>
    <property type="project" value="TreeGrafter"/>
</dbReference>
<keyword evidence="5" id="KW-0804">Transcription</keyword>
<feature type="domain" description="RING-type" evidence="9">
    <location>
        <begin position="162"/>
        <end position="209"/>
    </location>
</feature>
<dbReference type="PROSITE" id="PS50089">
    <property type="entry name" value="ZF_RING_2"/>
    <property type="match status" value="1"/>
</dbReference>
<dbReference type="GO" id="GO:0000118">
    <property type="term" value="C:histone deacetylase complex"/>
    <property type="evidence" value="ECO:0007669"/>
    <property type="project" value="TreeGrafter"/>
</dbReference>
<evidence type="ECO:0000256" key="1">
    <source>
        <dbReference type="ARBA" id="ARBA00004123"/>
    </source>
</evidence>
<dbReference type="SUPFAM" id="SSF51197">
    <property type="entry name" value="Clavaminate synthase-like"/>
    <property type="match status" value="1"/>
</dbReference>
<keyword evidence="12" id="KW-1185">Reference proteome</keyword>
<evidence type="ECO:0000256" key="4">
    <source>
        <dbReference type="ARBA" id="ARBA00023015"/>
    </source>
</evidence>
<feature type="region of interest" description="Disordered" evidence="8">
    <location>
        <begin position="1"/>
        <end position="91"/>
    </location>
</feature>
<keyword evidence="7" id="KW-0863">Zinc-finger</keyword>